<accession>A0ABS3YL60</accession>
<dbReference type="Pfam" id="PF14322">
    <property type="entry name" value="SusD-like_3"/>
    <property type="match status" value="1"/>
</dbReference>
<dbReference type="InterPro" id="IPR011990">
    <property type="entry name" value="TPR-like_helical_dom_sf"/>
</dbReference>
<dbReference type="EMBL" id="JAGHKP010000004">
    <property type="protein sequence ID" value="MBO9154839.1"/>
    <property type="molecule type" value="Genomic_DNA"/>
</dbReference>
<dbReference type="InterPro" id="IPR012944">
    <property type="entry name" value="SusD_RagB_dom"/>
</dbReference>
<evidence type="ECO:0000259" key="6">
    <source>
        <dbReference type="Pfam" id="PF07980"/>
    </source>
</evidence>
<keyword evidence="3" id="KW-0732">Signal</keyword>
<feature type="domain" description="RagB/SusD" evidence="6">
    <location>
        <begin position="339"/>
        <end position="459"/>
    </location>
</feature>
<keyword evidence="4" id="KW-0472">Membrane</keyword>
<keyword evidence="9" id="KW-1185">Reference proteome</keyword>
<name>A0ABS3YL60_9BACT</name>
<comment type="subcellular location">
    <subcellularLocation>
        <location evidence="1">Cell outer membrane</location>
    </subcellularLocation>
</comment>
<reference evidence="9" key="1">
    <citation type="submission" date="2021-03" db="EMBL/GenBank/DDBJ databases">
        <title>Assistant Professor.</title>
        <authorList>
            <person name="Huq M.A."/>
        </authorList>
    </citation>
    <scope>NUCLEOTIDE SEQUENCE [LARGE SCALE GENOMIC DNA]</scope>
    <source>
        <strain evidence="9">MAH-28</strain>
    </source>
</reference>
<evidence type="ECO:0000259" key="7">
    <source>
        <dbReference type="Pfam" id="PF14322"/>
    </source>
</evidence>
<organism evidence="8 9">
    <name type="scientific">Chitinophaga chungangae</name>
    <dbReference type="NCBI Taxonomy" id="2821488"/>
    <lineage>
        <taxon>Bacteria</taxon>
        <taxon>Pseudomonadati</taxon>
        <taxon>Bacteroidota</taxon>
        <taxon>Chitinophagia</taxon>
        <taxon>Chitinophagales</taxon>
        <taxon>Chitinophagaceae</taxon>
        <taxon>Chitinophaga</taxon>
    </lineage>
</organism>
<dbReference type="Gene3D" id="1.25.40.900">
    <property type="match status" value="1"/>
</dbReference>
<keyword evidence="5" id="KW-0998">Cell outer membrane</keyword>
<comment type="caution">
    <text evidence="8">The sequence shown here is derived from an EMBL/GenBank/DDBJ whole genome shotgun (WGS) entry which is preliminary data.</text>
</comment>
<evidence type="ECO:0000256" key="3">
    <source>
        <dbReference type="ARBA" id="ARBA00022729"/>
    </source>
</evidence>
<gene>
    <name evidence="8" type="ORF">J7I43_21605</name>
</gene>
<evidence type="ECO:0000256" key="1">
    <source>
        <dbReference type="ARBA" id="ARBA00004442"/>
    </source>
</evidence>
<dbReference type="SUPFAM" id="SSF48452">
    <property type="entry name" value="TPR-like"/>
    <property type="match status" value="1"/>
</dbReference>
<dbReference type="Proteomes" id="UP000679126">
    <property type="component" value="Unassembled WGS sequence"/>
</dbReference>
<dbReference type="Gene3D" id="1.25.40.390">
    <property type="match status" value="1"/>
</dbReference>
<dbReference type="RefSeq" id="WP_209147953.1">
    <property type="nucleotide sequence ID" value="NZ_JAGHKP010000004.1"/>
</dbReference>
<evidence type="ECO:0000313" key="8">
    <source>
        <dbReference type="EMBL" id="MBO9154839.1"/>
    </source>
</evidence>
<evidence type="ECO:0000313" key="9">
    <source>
        <dbReference type="Proteomes" id="UP000679126"/>
    </source>
</evidence>
<evidence type="ECO:0000256" key="5">
    <source>
        <dbReference type="ARBA" id="ARBA00023237"/>
    </source>
</evidence>
<comment type="similarity">
    <text evidence="2">Belongs to the SusD family.</text>
</comment>
<dbReference type="PROSITE" id="PS51257">
    <property type="entry name" value="PROKAR_LIPOPROTEIN"/>
    <property type="match status" value="1"/>
</dbReference>
<evidence type="ECO:0000256" key="2">
    <source>
        <dbReference type="ARBA" id="ARBA00006275"/>
    </source>
</evidence>
<protein>
    <submittedName>
        <fullName evidence="8">RagB/SusD family nutrient uptake outer membrane protein</fullName>
    </submittedName>
</protein>
<proteinExistence type="inferred from homology"/>
<feature type="domain" description="SusD-like N-terminal" evidence="7">
    <location>
        <begin position="29"/>
        <end position="232"/>
    </location>
</feature>
<evidence type="ECO:0000256" key="4">
    <source>
        <dbReference type="ARBA" id="ARBA00023136"/>
    </source>
</evidence>
<dbReference type="InterPro" id="IPR033985">
    <property type="entry name" value="SusD-like_N"/>
</dbReference>
<dbReference type="Gene3D" id="2.20.20.130">
    <property type="match status" value="1"/>
</dbReference>
<dbReference type="Pfam" id="PF07980">
    <property type="entry name" value="SusD_RagB"/>
    <property type="match status" value="1"/>
</dbReference>
<sequence length="461" mass="52565">MTYFRSYSKLSTSLILVLLSAFLSGCSKEWFDEKADKQTTVPDKLADFQNLLDNLLTFQQYPVLGEIASDLHYLQDARYEIFPKGASTDAYIWSKTVRHDKVSTWNRSYAKVLTDNVILEGLEKIDTSNPSVAIEWKNIKGQALFNRARVFFELATTYAAAYDKTTAATSPGVVLRQTSDLTTPNERSTLEKTFERILLDLNEAYKLLPQQVSILTRPSKASTAFLLARVHLYMDSYEETLRNINLVLAQNSTLLDFSKIPSIRTTIGRYNTEVLLHSNFVDGAVTSALVERTYLDQYQPGDLRKTVFYRSTLTTGAISFKGNYEAITTNLFNGFATDEAYLIQAECYARLNKIPEAMQVLNTLLKSRWSKSVPYIDLQADTELEALQLVLTERKKELNFRGVRWMDLKRLNKDPRFAQTITRQVLGQTYTLEPNSYKYSFPIPDDVIEQGGISQNSGWEK</sequence>